<keyword evidence="3" id="KW-1185">Reference proteome</keyword>
<reference evidence="2 3" key="2">
    <citation type="journal article" date="2008" name="Nature">
        <title>The Phaeodactylum genome reveals the evolutionary history of diatom genomes.</title>
        <authorList>
            <person name="Bowler C."/>
            <person name="Allen A.E."/>
            <person name="Badger J.H."/>
            <person name="Grimwood J."/>
            <person name="Jabbari K."/>
            <person name="Kuo A."/>
            <person name="Maheswari U."/>
            <person name="Martens C."/>
            <person name="Maumus F."/>
            <person name="Otillar R.P."/>
            <person name="Rayko E."/>
            <person name="Salamov A."/>
            <person name="Vandepoele K."/>
            <person name="Beszteri B."/>
            <person name="Gruber A."/>
            <person name="Heijde M."/>
            <person name="Katinka M."/>
            <person name="Mock T."/>
            <person name="Valentin K."/>
            <person name="Verret F."/>
            <person name="Berges J.A."/>
            <person name="Brownlee C."/>
            <person name="Cadoret J.P."/>
            <person name="Chiovitti A."/>
            <person name="Choi C.J."/>
            <person name="Coesel S."/>
            <person name="De Martino A."/>
            <person name="Detter J.C."/>
            <person name="Durkin C."/>
            <person name="Falciatore A."/>
            <person name="Fournet J."/>
            <person name="Haruta M."/>
            <person name="Huysman M.J."/>
            <person name="Jenkins B.D."/>
            <person name="Jiroutova K."/>
            <person name="Jorgensen R.E."/>
            <person name="Joubert Y."/>
            <person name="Kaplan A."/>
            <person name="Kroger N."/>
            <person name="Kroth P.G."/>
            <person name="La Roche J."/>
            <person name="Lindquist E."/>
            <person name="Lommer M."/>
            <person name="Martin-Jezequel V."/>
            <person name="Lopez P.J."/>
            <person name="Lucas S."/>
            <person name="Mangogna M."/>
            <person name="McGinnis K."/>
            <person name="Medlin L.K."/>
            <person name="Montsant A."/>
            <person name="Oudot-Le Secq M.P."/>
            <person name="Napoli C."/>
            <person name="Obornik M."/>
            <person name="Parker M.S."/>
            <person name="Petit J.L."/>
            <person name="Porcel B.M."/>
            <person name="Poulsen N."/>
            <person name="Robison M."/>
            <person name="Rychlewski L."/>
            <person name="Rynearson T.A."/>
            <person name="Schmutz J."/>
            <person name="Shapiro H."/>
            <person name="Siaut M."/>
            <person name="Stanley M."/>
            <person name="Sussman M.R."/>
            <person name="Taylor A.R."/>
            <person name="Vardi A."/>
            <person name="von Dassow P."/>
            <person name="Vyverman W."/>
            <person name="Willis A."/>
            <person name="Wyrwicz L.S."/>
            <person name="Rokhsar D.S."/>
            <person name="Weissenbach J."/>
            <person name="Armbrust E.V."/>
            <person name="Green B.R."/>
            <person name="Van de Peer Y."/>
            <person name="Grigoriev I.V."/>
        </authorList>
    </citation>
    <scope>NUCLEOTIDE SEQUENCE [LARGE SCALE GENOMIC DNA]</scope>
    <source>
        <strain evidence="2 3">CCMP1335</strain>
    </source>
</reference>
<sequence length="961" mass="105913">MVALELRGLRPQTVLSLILGEKQEDEERGDGQAPVAGEVTKANRSVHRRKKALLQSSVASRNVRDECIASEHHHESFLEEIARQECRLFSCKEHRTVTQQSLANSSLGSMNAIAANGNINEAGEQEPNNIDEHMEDNDEDIPDEVAERKRFHLLDFSSDEDENSLDSDDYSSDLNLDEELGREDGADDNSAEVEEIDELADDLSSDEDEHNDRLQVVGEHAPLNADYTNLNMIGFMQPPMPTVVSDDTNNGNGSQIVGGTNPSHQAVTSLLLKLANSENEPLIRADISWSLITSCDSLASLYPGNEMQDPQGARLLQGILRMDPPLEAVEIVLNTFPMSCLDMDGFFAACQFAHPTTSRRVKHDGNKKLHPLLLNARKASEDGKIDNVTAGLLKRGSFTDNSIDDDGYDSDDSDVGEVVKLVMHRTICARKLNNIAWGMLAFLGDARFSPSHAKLLLVHNPEALTDSRHGAFGVSPLDRMASGCFIHGDMKAWAEKLRLALRAASFVRLTREQSAINRQHDGDNEEDDDREIILPNGFFGSNSQFLRTVNSVLSFSAAAAANTTTSAPPRILSLQSFYPYHELIRLIISPTFGGTKFGELGFLNTLEACTNSDPNAFLRPDNEGNLPIHIALGSECNTSLGVKGERRLIRYLLDLDKNLALCPERGGTGRLPLRMSIETAWPVFDLIIGAALSGEASTSATRSEASISDRDSIAEEKAERKSTRRFKELIAKIKVSNKPLLHDALDGSRHERFGVHGARRLVRKIISKVIHSEHHNDDSQAKLSAHPQTFLAHFVDSDGRTALHIALEHKWPVYDIIIKANPLCLEARDPTCHGFFPFQIAACAFTSHCVTEKDDQVNSHEISAYTLKDGGDGKMGTGATVTSSGDDAKPSEGAQENTEELMEISMLYELIRESPLCVPWGFSDKKKNSPRSLSWSCSTKGETDSKPKRRKRRRSGQLSGK</sequence>
<feature type="region of interest" description="Disordered" evidence="1">
    <location>
        <begin position="21"/>
        <end position="48"/>
    </location>
</feature>
<reference evidence="2 3" key="1">
    <citation type="journal article" date="2004" name="Science">
        <title>The genome of the diatom Thalassiosira pseudonana: ecology, evolution, and metabolism.</title>
        <authorList>
            <person name="Armbrust E.V."/>
            <person name="Berges J.A."/>
            <person name="Bowler C."/>
            <person name="Green B.R."/>
            <person name="Martinez D."/>
            <person name="Putnam N.H."/>
            <person name="Zhou S."/>
            <person name="Allen A.E."/>
            <person name="Apt K.E."/>
            <person name="Bechner M."/>
            <person name="Brzezinski M.A."/>
            <person name="Chaal B.K."/>
            <person name="Chiovitti A."/>
            <person name="Davis A.K."/>
            <person name="Demarest M.S."/>
            <person name="Detter J.C."/>
            <person name="Glavina T."/>
            <person name="Goodstein D."/>
            <person name="Hadi M.Z."/>
            <person name="Hellsten U."/>
            <person name="Hildebrand M."/>
            <person name="Jenkins B.D."/>
            <person name="Jurka J."/>
            <person name="Kapitonov V.V."/>
            <person name="Kroger N."/>
            <person name="Lau W.W."/>
            <person name="Lane T.W."/>
            <person name="Larimer F.W."/>
            <person name="Lippmeier J.C."/>
            <person name="Lucas S."/>
            <person name="Medina M."/>
            <person name="Montsant A."/>
            <person name="Obornik M."/>
            <person name="Parker M.S."/>
            <person name="Palenik B."/>
            <person name="Pazour G.J."/>
            <person name="Richardson P.M."/>
            <person name="Rynearson T.A."/>
            <person name="Saito M.A."/>
            <person name="Schwartz D.C."/>
            <person name="Thamatrakoln K."/>
            <person name="Valentin K."/>
            <person name="Vardi A."/>
            <person name="Wilkerson F.P."/>
            <person name="Rokhsar D.S."/>
        </authorList>
    </citation>
    <scope>NUCLEOTIDE SEQUENCE [LARGE SCALE GENOMIC DNA]</scope>
    <source>
        <strain evidence="2 3">CCMP1335</strain>
    </source>
</reference>
<name>B5YNH5_THAPS</name>
<evidence type="ECO:0000256" key="1">
    <source>
        <dbReference type="SAM" id="MobiDB-lite"/>
    </source>
</evidence>
<dbReference type="HOGENOM" id="CLU_307697_0_0_1"/>
<feature type="region of interest" description="Disordered" evidence="1">
    <location>
        <begin position="699"/>
        <end position="719"/>
    </location>
</feature>
<evidence type="ECO:0000313" key="2">
    <source>
        <dbReference type="EMBL" id="ACI64631.1"/>
    </source>
</evidence>
<dbReference type="RefSeq" id="XP_002295914.1">
    <property type="nucleotide sequence ID" value="XM_002295878.1"/>
</dbReference>
<accession>B5YNH5</accession>
<organism evidence="2 3">
    <name type="scientific">Thalassiosira pseudonana</name>
    <name type="common">Marine diatom</name>
    <name type="synonym">Cyclotella nana</name>
    <dbReference type="NCBI Taxonomy" id="35128"/>
    <lineage>
        <taxon>Eukaryota</taxon>
        <taxon>Sar</taxon>
        <taxon>Stramenopiles</taxon>
        <taxon>Ochrophyta</taxon>
        <taxon>Bacillariophyta</taxon>
        <taxon>Coscinodiscophyceae</taxon>
        <taxon>Thalassiosirophycidae</taxon>
        <taxon>Thalassiosirales</taxon>
        <taxon>Thalassiosiraceae</taxon>
        <taxon>Thalassiosira</taxon>
    </lineage>
</organism>
<dbReference type="eggNOG" id="ENOG502RWSE">
    <property type="taxonomic scope" value="Eukaryota"/>
</dbReference>
<dbReference type="EMBL" id="CP001160">
    <property type="protein sequence ID" value="ACI64631.1"/>
    <property type="molecule type" value="Genomic_DNA"/>
</dbReference>
<gene>
    <name evidence="2" type="ORF">THAPS_23548</name>
</gene>
<feature type="region of interest" description="Disordered" evidence="1">
    <location>
        <begin position="873"/>
        <end position="898"/>
    </location>
</feature>
<feature type="compositionally biased region" description="Basic and acidic residues" evidence="1">
    <location>
        <begin position="707"/>
        <end position="719"/>
    </location>
</feature>
<dbReference type="AlphaFoldDB" id="B5YNH5"/>
<dbReference type="GeneID" id="7447131"/>
<evidence type="ECO:0000313" key="3">
    <source>
        <dbReference type="Proteomes" id="UP000001449"/>
    </source>
</evidence>
<feature type="region of interest" description="Disordered" evidence="1">
    <location>
        <begin position="922"/>
        <end position="961"/>
    </location>
</feature>
<feature type="compositionally biased region" description="Polar residues" evidence="1">
    <location>
        <begin position="930"/>
        <end position="940"/>
    </location>
</feature>
<dbReference type="InParanoid" id="B5YNH5"/>
<dbReference type="Proteomes" id="UP000001449">
    <property type="component" value="Chromosome 7"/>
</dbReference>
<proteinExistence type="predicted"/>
<dbReference type="PaxDb" id="35128-Thaps23548"/>
<dbReference type="KEGG" id="tps:THAPS_23548"/>
<protein>
    <submittedName>
        <fullName evidence="2">Uncharacterized protein</fullName>
    </submittedName>
</protein>